<accession>A0ABD0XDW0</accession>
<evidence type="ECO:0000256" key="1">
    <source>
        <dbReference type="SAM" id="MobiDB-lite"/>
    </source>
</evidence>
<proteinExistence type="predicted"/>
<dbReference type="Proteomes" id="UP001557470">
    <property type="component" value="Unassembled WGS sequence"/>
</dbReference>
<gene>
    <name evidence="2" type="ORF">UPYG_G00081350</name>
</gene>
<comment type="caution">
    <text evidence="2">The sequence shown here is derived from an EMBL/GenBank/DDBJ whole genome shotgun (WGS) entry which is preliminary data.</text>
</comment>
<evidence type="ECO:0000313" key="2">
    <source>
        <dbReference type="EMBL" id="KAL1007059.1"/>
    </source>
</evidence>
<dbReference type="AlphaFoldDB" id="A0ABD0XDW0"/>
<organism evidence="2 3">
    <name type="scientific">Umbra pygmaea</name>
    <name type="common">Eastern mudminnow</name>
    <dbReference type="NCBI Taxonomy" id="75934"/>
    <lineage>
        <taxon>Eukaryota</taxon>
        <taxon>Metazoa</taxon>
        <taxon>Chordata</taxon>
        <taxon>Craniata</taxon>
        <taxon>Vertebrata</taxon>
        <taxon>Euteleostomi</taxon>
        <taxon>Actinopterygii</taxon>
        <taxon>Neopterygii</taxon>
        <taxon>Teleostei</taxon>
        <taxon>Protacanthopterygii</taxon>
        <taxon>Esociformes</taxon>
        <taxon>Umbridae</taxon>
        <taxon>Umbra</taxon>
    </lineage>
</organism>
<protein>
    <submittedName>
        <fullName evidence="2">Uncharacterized protein</fullName>
    </submittedName>
</protein>
<sequence length="79" mass="9133">MPLRFRNSYTREWSSNRPIIHLFGFEKRYVFSAAPFIRLLCSCPDRRLRLQSSSRAAAKAIMDRPGLPPSPRPPKCKQG</sequence>
<reference evidence="2 3" key="1">
    <citation type="submission" date="2024-06" db="EMBL/GenBank/DDBJ databases">
        <authorList>
            <person name="Pan Q."/>
            <person name="Wen M."/>
            <person name="Jouanno E."/>
            <person name="Zahm M."/>
            <person name="Klopp C."/>
            <person name="Cabau C."/>
            <person name="Louis A."/>
            <person name="Berthelot C."/>
            <person name="Parey E."/>
            <person name="Roest Crollius H."/>
            <person name="Montfort J."/>
            <person name="Robinson-Rechavi M."/>
            <person name="Bouchez O."/>
            <person name="Lampietro C."/>
            <person name="Lopez Roques C."/>
            <person name="Donnadieu C."/>
            <person name="Postlethwait J."/>
            <person name="Bobe J."/>
            <person name="Verreycken H."/>
            <person name="Guiguen Y."/>
        </authorList>
    </citation>
    <scope>NUCLEOTIDE SEQUENCE [LARGE SCALE GENOMIC DNA]</scope>
    <source>
        <strain evidence="2">Up_M1</strain>
        <tissue evidence="2">Testis</tissue>
    </source>
</reference>
<dbReference type="EMBL" id="JAGEUA010000002">
    <property type="protein sequence ID" value="KAL1007059.1"/>
    <property type="molecule type" value="Genomic_DNA"/>
</dbReference>
<evidence type="ECO:0000313" key="3">
    <source>
        <dbReference type="Proteomes" id="UP001557470"/>
    </source>
</evidence>
<name>A0ABD0XDW0_UMBPY</name>
<feature type="region of interest" description="Disordered" evidence="1">
    <location>
        <begin position="59"/>
        <end position="79"/>
    </location>
</feature>
<keyword evidence="3" id="KW-1185">Reference proteome</keyword>